<comment type="similarity">
    <text evidence="1">Belongs to the outer membrane factor (OMF) (TC 1.B.17) family.</text>
</comment>
<keyword evidence="5" id="KW-1185">Reference proteome</keyword>
<comment type="caution">
    <text evidence="4">The sequence shown here is derived from an EMBL/GenBank/DDBJ whole genome shotgun (WGS) entry which is preliminary data.</text>
</comment>
<dbReference type="RefSeq" id="WP_122101873.1">
    <property type="nucleotide sequence ID" value="NZ_RFLY01000012.1"/>
</dbReference>
<evidence type="ECO:0000313" key="5">
    <source>
        <dbReference type="Proteomes" id="UP000275012"/>
    </source>
</evidence>
<sequence>MLALSKKPLLAAALAVALTASALPIRADDGAGATAPSYESLLARLDTLPASVESEALSEAALGRAQQARAYPNPSLAVERANVFGTGQYRGVGSGETTLSVNQPLELWGKRGARIQAARAEANAAGLRSVQMRWLTAGRLAAAYAEAEAALRRYELAREALLLTEQDANGVAALVREGREARLREVQAQAELESARAALDEASAARDAALAQLTALAMLEQPVERLSSSLLDRMPAGPAKDDQAEPLSVQVAQAELSTADRLVTVERRRALPDVSASVGVRRFNENSDRALTLGLNLSIPVFDRNTGNIRAAYAERRAAEARLAARKQEARAERLAATAALSASTSRARAADSGVATATEAYRLARIGFEAGRISQLELRSSRTALVSARGDAVDARVARVMAEIELARVEGRTPFGDAR</sequence>
<feature type="coiled-coil region" evidence="2">
    <location>
        <begin position="309"/>
        <end position="338"/>
    </location>
</feature>
<dbReference type="InterPro" id="IPR010131">
    <property type="entry name" value="MdtP/NodT-like"/>
</dbReference>
<dbReference type="PANTHER" id="PTHR30203:SF24">
    <property type="entry name" value="BLR4935 PROTEIN"/>
    <property type="match status" value="1"/>
</dbReference>
<accession>A0A3M2HU63</accession>
<dbReference type="Gene3D" id="1.20.1600.10">
    <property type="entry name" value="Outer membrane efflux proteins (OEP)"/>
    <property type="match status" value="1"/>
</dbReference>
<feature type="coiled-coil region" evidence="2">
    <location>
        <begin position="144"/>
        <end position="212"/>
    </location>
</feature>
<organism evidence="4 5">
    <name type="scientific">Solilutibacter pythonis</name>
    <dbReference type="NCBI Taxonomy" id="2483112"/>
    <lineage>
        <taxon>Bacteria</taxon>
        <taxon>Pseudomonadati</taxon>
        <taxon>Pseudomonadota</taxon>
        <taxon>Gammaproteobacteria</taxon>
        <taxon>Lysobacterales</taxon>
        <taxon>Lysobacteraceae</taxon>
        <taxon>Solilutibacter</taxon>
    </lineage>
</organism>
<dbReference type="OrthoDB" id="9791261at2"/>
<dbReference type="GO" id="GO:0015562">
    <property type="term" value="F:efflux transmembrane transporter activity"/>
    <property type="evidence" value="ECO:0007669"/>
    <property type="project" value="InterPro"/>
</dbReference>
<proteinExistence type="inferred from homology"/>
<dbReference type="EMBL" id="RFLY01000012">
    <property type="protein sequence ID" value="RMH90949.1"/>
    <property type="molecule type" value="Genomic_DNA"/>
</dbReference>
<dbReference type="AlphaFoldDB" id="A0A3M2HU63"/>
<dbReference type="Pfam" id="PF02321">
    <property type="entry name" value="OEP"/>
    <property type="match status" value="2"/>
</dbReference>
<dbReference type="InterPro" id="IPR003423">
    <property type="entry name" value="OMP_efflux"/>
</dbReference>
<dbReference type="SUPFAM" id="SSF56954">
    <property type="entry name" value="Outer membrane efflux proteins (OEP)"/>
    <property type="match status" value="1"/>
</dbReference>
<gene>
    <name evidence="4" type="ORF">EBB59_09240</name>
</gene>
<feature type="signal peptide" evidence="3">
    <location>
        <begin position="1"/>
        <end position="22"/>
    </location>
</feature>
<dbReference type="Proteomes" id="UP000275012">
    <property type="component" value="Unassembled WGS sequence"/>
</dbReference>
<keyword evidence="2" id="KW-0175">Coiled coil</keyword>
<protein>
    <submittedName>
        <fullName evidence="4">TolC family protein</fullName>
    </submittedName>
</protein>
<name>A0A3M2HU63_9GAMM</name>
<keyword evidence="3" id="KW-0732">Signal</keyword>
<evidence type="ECO:0000256" key="3">
    <source>
        <dbReference type="SAM" id="SignalP"/>
    </source>
</evidence>
<evidence type="ECO:0000256" key="2">
    <source>
        <dbReference type="SAM" id="Coils"/>
    </source>
</evidence>
<feature type="chain" id="PRO_5018258698" evidence="3">
    <location>
        <begin position="23"/>
        <end position="420"/>
    </location>
</feature>
<evidence type="ECO:0000256" key="1">
    <source>
        <dbReference type="ARBA" id="ARBA00007613"/>
    </source>
</evidence>
<reference evidence="4 5" key="1">
    <citation type="submission" date="2018-10" db="EMBL/GenBank/DDBJ databases">
        <title>Proposal of Lysobacter pythonis sp. nov. isolated from royal pythons (Python regius).</title>
        <authorList>
            <person name="Hans-Juergen B."/>
            <person name="Huptas C."/>
            <person name="Sandra B."/>
            <person name="Igor L."/>
            <person name="Joachim S."/>
            <person name="Siegfried S."/>
            <person name="Mareike W."/>
            <person name="Peter K."/>
        </authorList>
    </citation>
    <scope>NUCLEOTIDE SEQUENCE [LARGE SCALE GENOMIC DNA]</scope>
    <source>
        <strain evidence="4 5">4284/11</strain>
    </source>
</reference>
<dbReference type="PANTHER" id="PTHR30203">
    <property type="entry name" value="OUTER MEMBRANE CATION EFFLUX PROTEIN"/>
    <property type="match status" value="1"/>
</dbReference>
<evidence type="ECO:0000313" key="4">
    <source>
        <dbReference type="EMBL" id="RMH90949.1"/>
    </source>
</evidence>